<evidence type="ECO:0000313" key="3">
    <source>
        <dbReference type="EMBL" id="KAJ8763225.1"/>
    </source>
</evidence>
<dbReference type="PANTHER" id="PTHR34964:SF14">
    <property type="entry name" value="MEMBRANE LIPOPROTEIN"/>
    <property type="match status" value="1"/>
</dbReference>
<reference evidence="3 4" key="1">
    <citation type="submission" date="2021-09" db="EMBL/GenBank/DDBJ databases">
        <title>Genomic insights and catalytic innovation underlie evolution of tropane alkaloids biosynthesis.</title>
        <authorList>
            <person name="Wang Y.-J."/>
            <person name="Tian T."/>
            <person name="Huang J.-P."/>
            <person name="Huang S.-X."/>
        </authorList>
    </citation>
    <scope>NUCLEOTIDE SEQUENCE [LARGE SCALE GENOMIC DNA]</scope>
    <source>
        <strain evidence="3">KIB-2018</strain>
        <tissue evidence="3">Leaf</tissue>
    </source>
</reference>
<dbReference type="EMBL" id="JAIWQS010000006">
    <property type="protein sequence ID" value="KAJ8763225.1"/>
    <property type="molecule type" value="Genomic_DNA"/>
</dbReference>
<feature type="transmembrane region" description="Helical" evidence="2">
    <location>
        <begin position="12"/>
        <end position="33"/>
    </location>
</feature>
<gene>
    <name evidence="3" type="ORF">K2173_025610</name>
</gene>
<feature type="region of interest" description="Disordered" evidence="1">
    <location>
        <begin position="78"/>
        <end position="112"/>
    </location>
</feature>
<keyword evidence="2" id="KW-0812">Transmembrane</keyword>
<accession>A0AAV8T8Z4</accession>
<feature type="transmembrane region" description="Helical" evidence="2">
    <location>
        <begin position="45"/>
        <end position="67"/>
    </location>
</feature>
<keyword evidence="2" id="KW-0472">Membrane</keyword>
<sequence>MDSRKRDPRVYVLSFLFFAFIVSGGVCLALYLFLPSNDSQDRYLYAGMTFVCVPWAFWLLIFVYRFIKPVRNELQQYNSSVKSSTTRSRATGVVPAHTTSGESPVPSPYSPEGARRVHFGGVVVISEDDNEGGSEKDGYEDQGAGSNRSSQEGKDSDISSESEIPLALSV</sequence>
<proteinExistence type="predicted"/>
<keyword evidence="4" id="KW-1185">Reference proteome</keyword>
<dbReference type="PANTHER" id="PTHR34964">
    <property type="entry name" value="MEMBRANE LIPOPROTEIN-RELATED"/>
    <property type="match status" value="1"/>
</dbReference>
<evidence type="ECO:0000256" key="1">
    <source>
        <dbReference type="SAM" id="MobiDB-lite"/>
    </source>
</evidence>
<feature type="compositionally biased region" description="Polar residues" evidence="1">
    <location>
        <begin position="78"/>
        <end position="89"/>
    </location>
</feature>
<name>A0AAV8T8Z4_9ROSI</name>
<dbReference type="Proteomes" id="UP001159364">
    <property type="component" value="Linkage Group LG06"/>
</dbReference>
<feature type="region of interest" description="Disordered" evidence="1">
    <location>
        <begin position="126"/>
        <end position="170"/>
    </location>
</feature>
<protein>
    <submittedName>
        <fullName evidence="3">Uncharacterized protein</fullName>
    </submittedName>
</protein>
<evidence type="ECO:0000313" key="4">
    <source>
        <dbReference type="Proteomes" id="UP001159364"/>
    </source>
</evidence>
<dbReference type="AlphaFoldDB" id="A0AAV8T8Z4"/>
<evidence type="ECO:0000256" key="2">
    <source>
        <dbReference type="SAM" id="Phobius"/>
    </source>
</evidence>
<organism evidence="3 4">
    <name type="scientific">Erythroxylum novogranatense</name>
    <dbReference type="NCBI Taxonomy" id="1862640"/>
    <lineage>
        <taxon>Eukaryota</taxon>
        <taxon>Viridiplantae</taxon>
        <taxon>Streptophyta</taxon>
        <taxon>Embryophyta</taxon>
        <taxon>Tracheophyta</taxon>
        <taxon>Spermatophyta</taxon>
        <taxon>Magnoliopsida</taxon>
        <taxon>eudicotyledons</taxon>
        <taxon>Gunneridae</taxon>
        <taxon>Pentapetalae</taxon>
        <taxon>rosids</taxon>
        <taxon>fabids</taxon>
        <taxon>Malpighiales</taxon>
        <taxon>Erythroxylaceae</taxon>
        <taxon>Erythroxylum</taxon>
    </lineage>
</organism>
<comment type="caution">
    <text evidence="3">The sequence shown here is derived from an EMBL/GenBank/DDBJ whole genome shotgun (WGS) entry which is preliminary data.</text>
</comment>
<keyword evidence="2" id="KW-1133">Transmembrane helix</keyword>